<evidence type="ECO:0000313" key="2">
    <source>
        <dbReference type="EMBL" id="MBK1813120.1"/>
    </source>
</evidence>
<keyword evidence="1" id="KW-0472">Membrane</keyword>
<dbReference type="RefSeq" id="WP_200272929.1">
    <property type="nucleotide sequence ID" value="NZ_JAENHN010000059.1"/>
</dbReference>
<evidence type="ECO:0008006" key="4">
    <source>
        <dbReference type="Google" id="ProtNLM"/>
    </source>
</evidence>
<keyword evidence="1" id="KW-0812">Transmembrane</keyword>
<evidence type="ECO:0000313" key="3">
    <source>
        <dbReference type="Proteomes" id="UP000596739"/>
    </source>
</evidence>
<dbReference type="EMBL" id="JAENHN010000059">
    <property type="protein sequence ID" value="MBK1813120.1"/>
    <property type="molecule type" value="Genomic_DNA"/>
</dbReference>
<protein>
    <recommendedName>
        <fullName evidence="4">DUF4064 domain-containing protein</fullName>
    </recommendedName>
</protein>
<feature type="transmembrane region" description="Helical" evidence="1">
    <location>
        <begin position="7"/>
        <end position="28"/>
    </location>
</feature>
<proteinExistence type="predicted"/>
<name>A0ABS1EUR1_9CLOT</name>
<reference evidence="3" key="1">
    <citation type="submission" date="2021-01" db="EMBL/GenBank/DDBJ databases">
        <title>Genome public.</title>
        <authorList>
            <person name="Liu C."/>
            <person name="Sun Q."/>
        </authorList>
    </citation>
    <scope>NUCLEOTIDE SEQUENCE [LARGE SCALE GENOMIC DNA]</scope>
    <source>
        <strain evidence="3">YIM B02505</strain>
    </source>
</reference>
<comment type="caution">
    <text evidence="2">The sequence shown here is derived from an EMBL/GenBank/DDBJ whole genome shotgun (WGS) entry which is preliminary data.</text>
</comment>
<feature type="transmembrane region" description="Helical" evidence="1">
    <location>
        <begin position="40"/>
        <end position="59"/>
    </location>
</feature>
<organism evidence="2 3">
    <name type="scientific">Clostridium yunnanense</name>
    <dbReference type="NCBI Taxonomy" id="2800325"/>
    <lineage>
        <taxon>Bacteria</taxon>
        <taxon>Bacillati</taxon>
        <taxon>Bacillota</taxon>
        <taxon>Clostridia</taxon>
        <taxon>Eubacteriales</taxon>
        <taxon>Clostridiaceae</taxon>
        <taxon>Clostridium</taxon>
    </lineage>
</organism>
<accession>A0ABS1EUR1</accession>
<gene>
    <name evidence="2" type="ORF">JHL18_21090</name>
</gene>
<dbReference type="Proteomes" id="UP000596739">
    <property type="component" value="Unassembled WGS sequence"/>
</dbReference>
<evidence type="ECO:0000256" key="1">
    <source>
        <dbReference type="SAM" id="Phobius"/>
    </source>
</evidence>
<keyword evidence="1" id="KW-1133">Transmembrane helix</keyword>
<sequence>MKKLGTILGIIGGVIGVISSILVLYGGITTLHKINDLASYSMIVFSFVIFGLAVLGIMMSINSKKNSKKSGIILIVDAIIGLVFGTFYIVTSILFVLSGILLLISKNQSRINQ</sequence>
<feature type="transmembrane region" description="Helical" evidence="1">
    <location>
        <begin position="71"/>
        <end position="104"/>
    </location>
</feature>
<keyword evidence="3" id="KW-1185">Reference proteome</keyword>